<dbReference type="CDD" id="cd06445">
    <property type="entry name" value="ATase"/>
    <property type="match status" value="1"/>
</dbReference>
<keyword evidence="4" id="KW-0227">DNA damage</keyword>
<dbReference type="KEGG" id="msea:METESE_31860"/>
<dbReference type="InterPro" id="IPR036217">
    <property type="entry name" value="MethylDNA_cys_MeTrfase_DNAb"/>
</dbReference>
<organism evidence="8 9">
    <name type="scientific">Mesoterricola sediminis</name>
    <dbReference type="NCBI Taxonomy" id="2927980"/>
    <lineage>
        <taxon>Bacteria</taxon>
        <taxon>Pseudomonadati</taxon>
        <taxon>Acidobacteriota</taxon>
        <taxon>Holophagae</taxon>
        <taxon>Holophagales</taxon>
        <taxon>Holophagaceae</taxon>
        <taxon>Mesoterricola</taxon>
    </lineage>
</organism>
<evidence type="ECO:0000259" key="7">
    <source>
        <dbReference type="Pfam" id="PF01035"/>
    </source>
</evidence>
<comment type="catalytic activity">
    <reaction evidence="6">
        <text>a 6-O-methyl-2'-deoxyguanosine in DNA + L-cysteinyl-[protein] = S-methyl-L-cysteinyl-[protein] + a 2'-deoxyguanosine in DNA</text>
        <dbReference type="Rhea" id="RHEA:24000"/>
        <dbReference type="Rhea" id="RHEA-COMP:10131"/>
        <dbReference type="Rhea" id="RHEA-COMP:10132"/>
        <dbReference type="Rhea" id="RHEA-COMP:11367"/>
        <dbReference type="Rhea" id="RHEA-COMP:11368"/>
        <dbReference type="ChEBI" id="CHEBI:29950"/>
        <dbReference type="ChEBI" id="CHEBI:82612"/>
        <dbReference type="ChEBI" id="CHEBI:85445"/>
        <dbReference type="ChEBI" id="CHEBI:85448"/>
        <dbReference type="EC" id="2.1.1.63"/>
    </reaction>
</comment>
<protein>
    <submittedName>
        <fullName evidence="8">Methylated-DNA--protein-cysteine methyltransferase</fullName>
    </submittedName>
</protein>
<evidence type="ECO:0000256" key="6">
    <source>
        <dbReference type="ARBA" id="ARBA00049348"/>
    </source>
</evidence>
<dbReference type="PANTHER" id="PTHR10815:SF5">
    <property type="entry name" value="METHYLATED-DNA--PROTEIN-CYSTEINE METHYLTRANSFERASE"/>
    <property type="match status" value="1"/>
</dbReference>
<comment type="catalytic activity">
    <reaction evidence="1">
        <text>a 4-O-methyl-thymidine in DNA + L-cysteinyl-[protein] = a thymidine in DNA + S-methyl-L-cysteinyl-[protein]</text>
        <dbReference type="Rhea" id="RHEA:53428"/>
        <dbReference type="Rhea" id="RHEA-COMP:10131"/>
        <dbReference type="Rhea" id="RHEA-COMP:10132"/>
        <dbReference type="Rhea" id="RHEA-COMP:13555"/>
        <dbReference type="Rhea" id="RHEA-COMP:13556"/>
        <dbReference type="ChEBI" id="CHEBI:29950"/>
        <dbReference type="ChEBI" id="CHEBI:82612"/>
        <dbReference type="ChEBI" id="CHEBI:137386"/>
        <dbReference type="ChEBI" id="CHEBI:137387"/>
        <dbReference type="EC" id="2.1.1.63"/>
    </reaction>
</comment>
<keyword evidence="5" id="KW-0234">DNA repair</keyword>
<dbReference type="Gene3D" id="1.10.10.10">
    <property type="entry name" value="Winged helix-like DNA-binding domain superfamily/Winged helix DNA-binding domain"/>
    <property type="match status" value="1"/>
</dbReference>
<dbReference type="Proteomes" id="UP001228113">
    <property type="component" value="Chromosome"/>
</dbReference>
<evidence type="ECO:0000256" key="4">
    <source>
        <dbReference type="ARBA" id="ARBA00022763"/>
    </source>
</evidence>
<sequence>MERFLDLPTALGPCRIRWTSRGIRSLSFGVEPGPGDPPPPFVAEAARRLADHLAGAGDGLDGIPLDLEGLTPFQRRVAEVLLATRPGQTLTYGAVALMAGSPGAARAVGRAVASNRLPVLVPCHRVVASDGPGGFSLFGSLETKARLLALEGVRLPGMIEVP</sequence>
<gene>
    <name evidence="8" type="ORF">METESE_31860</name>
</gene>
<dbReference type="GO" id="GO:0032259">
    <property type="term" value="P:methylation"/>
    <property type="evidence" value="ECO:0007669"/>
    <property type="project" value="UniProtKB-KW"/>
</dbReference>
<feature type="domain" description="Methylated-DNA-[protein]-cysteine S-methyltransferase DNA binding" evidence="7">
    <location>
        <begin position="72"/>
        <end position="153"/>
    </location>
</feature>
<dbReference type="SUPFAM" id="SSF46767">
    <property type="entry name" value="Methylated DNA-protein cysteine methyltransferase, C-terminal domain"/>
    <property type="match status" value="1"/>
</dbReference>
<evidence type="ECO:0000313" key="8">
    <source>
        <dbReference type="EMBL" id="BDU78228.1"/>
    </source>
</evidence>
<dbReference type="GO" id="GO:0003908">
    <property type="term" value="F:methylated-DNA-[protein]-cysteine S-methyltransferase activity"/>
    <property type="evidence" value="ECO:0007669"/>
    <property type="project" value="UniProtKB-EC"/>
</dbReference>
<dbReference type="Pfam" id="PF01035">
    <property type="entry name" value="DNA_binding_1"/>
    <property type="match status" value="1"/>
</dbReference>
<proteinExistence type="predicted"/>
<dbReference type="PROSITE" id="PS00374">
    <property type="entry name" value="MGMT"/>
    <property type="match status" value="1"/>
</dbReference>
<evidence type="ECO:0000256" key="3">
    <source>
        <dbReference type="ARBA" id="ARBA00022679"/>
    </source>
</evidence>
<accession>A0AA48HHB6</accession>
<dbReference type="InterPro" id="IPR014048">
    <property type="entry name" value="MethylDNA_cys_MeTrfase_DNA-bd"/>
</dbReference>
<dbReference type="PANTHER" id="PTHR10815">
    <property type="entry name" value="METHYLATED-DNA--PROTEIN-CYSTEINE METHYLTRANSFERASE"/>
    <property type="match status" value="1"/>
</dbReference>
<keyword evidence="3" id="KW-0808">Transferase</keyword>
<dbReference type="InterPro" id="IPR036388">
    <property type="entry name" value="WH-like_DNA-bd_sf"/>
</dbReference>
<reference evidence="8" key="1">
    <citation type="journal article" date="2023" name="Int. J. Syst. Evol. Microbiol.">
        <title>Mesoterricola silvestris gen. nov., sp. nov., Mesoterricola sediminis sp. nov., Geothrix oryzae sp. nov., Geothrix edaphica sp. nov., Geothrix rubra sp. nov., and Geothrix limicola sp. nov., six novel members of Acidobacteriota isolated from soils.</title>
        <authorList>
            <person name="Itoh H."/>
            <person name="Sugisawa Y."/>
            <person name="Mise K."/>
            <person name="Xu Z."/>
            <person name="Kuniyasu M."/>
            <person name="Ushijima N."/>
            <person name="Kawano K."/>
            <person name="Kobayashi E."/>
            <person name="Shiratori Y."/>
            <person name="Masuda Y."/>
            <person name="Senoo K."/>
        </authorList>
    </citation>
    <scope>NUCLEOTIDE SEQUENCE</scope>
    <source>
        <strain evidence="8">W786</strain>
    </source>
</reference>
<evidence type="ECO:0000256" key="2">
    <source>
        <dbReference type="ARBA" id="ARBA00022603"/>
    </source>
</evidence>
<name>A0AA48HHB6_9BACT</name>
<keyword evidence="2 8" id="KW-0489">Methyltransferase</keyword>
<dbReference type="AlphaFoldDB" id="A0AA48HHB6"/>
<dbReference type="EMBL" id="AP027081">
    <property type="protein sequence ID" value="BDU78228.1"/>
    <property type="molecule type" value="Genomic_DNA"/>
</dbReference>
<dbReference type="NCBIfam" id="TIGR00589">
    <property type="entry name" value="ogt"/>
    <property type="match status" value="1"/>
</dbReference>
<keyword evidence="9" id="KW-1185">Reference proteome</keyword>
<evidence type="ECO:0000313" key="9">
    <source>
        <dbReference type="Proteomes" id="UP001228113"/>
    </source>
</evidence>
<dbReference type="InterPro" id="IPR001497">
    <property type="entry name" value="MethylDNA_cys_MeTrfase_AS"/>
</dbReference>
<evidence type="ECO:0000256" key="5">
    <source>
        <dbReference type="ARBA" id="ARBA00023204"/>
    </source>
</evidence>
<dbReference type="GO" id="GO:0006281">
    <property type="term" value="P:DNA repair"/>
    <property type="evidence" value="ECO:0007669"/>
    <property type="project" value="UniProtKB-KW"/>
</dbReference>
<evidence type="ECO:0000256" key="1">
    <source>
        <dbReference type="ARBA" id="ARBA00001286"/>
    </source>
</evidence>